<comment type="caution">
    <text evidence="5">The sequence shown here is derived from an EMBL/GenBank/DDBJ whole genome shotgun (WGS) entry which is preliminary data.</text>
</comment>
<dbReference type="InterPro" id="IPR001816">
    <property type="entry name" value="Transl_elong_EFTs/EF1B"/>
</dbReference>
<dbReference type="Gene3D" id="1.10.286.20">
    <property type="match status" value="1"/>
</dbReference>
<dbReference type="InterPro" id="IPR014039">
    <property type="entry name" value="Transl_elong_EFTs/EF1B_dimer"/>
</dbReference>
<dbReference type="FunFam" id="1.10.286.20:FF:000001">
    <property type="entry name" value="Elongation factor Ts"/>
    <property type="match status" value="1"/>
</dbReference>
<feature type="domain" description="Translation elongation factor EFTs/EF1B dimerisation" evidence="4">
    <location>
        <begin position="45"/>
        <end position="195"/>
    </location>
</feature>
<reference evidence="5" key="1">
    <citation type="journal article" date="2015" name="Nature">
        <title>Complex archaea that bridge the gap between prokaryotes and eukaryotes.</title>
        <authorList>
            <person name="Spang A."/>
            <person name="Saw J.H."/>
            <person name="Jorgensen S.L."/>
            <person name="Zaremba-Niedzwiedzka K."/>
            <person name="Martijn J."/>
            <person name="Lind A.E."/>
            <person name="van Eijk R."/>
            <person name="Schleper C."/>
            <person name="Guy L."/>
            <person name="Ettema T.J."/>
        </authorList>
    </citation>
    <scope>NUCLEOTIDE SEQUENCE</scope>
</reference>
<dbReference type="FunFam" id="1.10.8.10:FF:000001">
    <property type="entry name" value="Elongation factor Ts"/>
    <property type="match status" value="1"/>
</dbReference>
<dbReference type="InterPro" id="IPR036402">
    <property type="entry name" value="EF-Ts_dimer_sf"/>
</dbReference>
<dbReference type="InterPro" id="IPR009060">
    <property type="entry name" value="UBA-like_sf"/>
</dbReference>
<gene>
    <name evidence="5" type="ORF">LCGC14_2160020</name>
</gene>
<evidence type="ECO:0000313" key="5">
    <source>
        <dbReference type="EMBL" id="KKL64935.1"/>
    </source>
</evidence>
<dbReference type="PANTHER" id="PTHR11741">
    <property type="entry name" value="ELONGATION FACTOR TS"/>
    <property type="match status" value="1"/>
</dbReference>
<dbReference type="CDD" id="cd14275">
    <property type="entry name" value="UBA_EF-Ts"/>
    <property type="match status" value="1"/>
</dbReference>
<name>A0A0F9G5Y7_9ZZZZ</name>
<dbReference type="Gene3D" id="3.30.479.20">
    <property type="entry name" value="Elongation factor Ts, dimerisation domain"/>
    <property type="match status" value="1"/>
</dbReference>
<dbReference type="SUPFAM" id="SSF46934">
    <property type="entry name" value="UBA-like"/>
    <property type="match status" value="1"/>
</dbReference>
<dbReference type="Gene3D" id="1.10.8.10">
    <property type="entry name" value="DNA helicase RuvA subunit, C-terminal domain"/>
    <property type="match status" value="1"/>
</dbReference>
<protein>
    <recommendedName>
        <fullName evidence="4">Translation elongation factor EFTs/EF1B dimerisation domain-containing protein</fullName>
    </recommendedName>
</protein>
<dbReference type="HAMAP" id="MF_00050">
    <property type="entry name" value="EF_Ts"/>
    <property type="match status" value="1"/>
</dbReference>
<dbReference type="PANTHER" id="PTHR11741:SF0">
    <property type="entry name" value="ELONGATION FACTOR TS, MITOCHONDRIAL"/>
    <property type="match status" value="1"/>
</dbReference>
<comment type="similarity">
    <text evidence="1">Belongs to the EF-Ts family.</text>
</comment>
<accession>A0A0F9G5Y7</accession>
<dbReference type="SUPFAM" id="SSF54713">
    <property type="entry name" value="Elongation factor Ts (EF-Ts), dimerisation domain"/>
    <property type="match status" value="1"/>
</dbReference>
<evidence type="ECO:0000259" key="4">
    <source>
        <dbReference type="Pfam" id="PF00889"/>
    </source>
</evidence>
<proteinExistence type="inferred from homology"/>
<evidence type="ECO:0000256" key="3">
    <source>
        <dbReference type="ARBA" id="ARBA00022917"/>
    </source>
</evidence>
<organism evidence="5">
    <name type="scientific">marine sediment metagenome</name>
    <dbReference type="NCBI Taxonomy" id="412755"/>
    <lineage>
        <taxon>unclassified sequences</taxon>
        <taxon>metagenomes</taxon>
        <taxon>ecological metagenomes</taxon>
    </lineage>
</organism>
<dbReference type="AlphaFoldDB" id="A0A0F9G5Y7"/>
<evidence type="ECO:0000256" key="1">
    <source>
        <dbReference type="ARBA" id="ARBA00005532"/>
    </source>
</evidence>
<sequence length="201" mass="23074">MDVSLEKIKRLRGETSAGILHCKEALEETRGDFEKAKKVLRKKGIEIAEMKSGKKTTQGKVASYIHHNGKMGALVEVHCQSDFVAKNSKFQEFSKNIAMHVVACNPQWNSAEDIPAEVIEEEKAVLKAQAEKEGKPAKIIDKIIEGRIRKFYARVCLLEQPFFRDDKKITRDYLQEFIAKVGENIEIYRFVRYELRGEIED</sequence>
<dbReference type="EMBL" id="LAZR01027690">
    <property type="protein sequence ID" value="KKL64935.1"/>
    <property type="molecule type" value="Genomic_DNA"/>
</dbReference>
<evidence type="ECO:0000256" key="2">
    <source>
        <dbReference type="ARBA" id="ARBA00022768"/>
    </source>
</evidence>
<dbReference type="GO" id="GO:0003746">
    <property type="term" value="F:translation elongation factor activity"/>
    <property type="evidence" value="ECO:0007669"/>
    <property type="project" value="UniProtKB-KW"/>
</dbReference>
<dbReference type="GO" id="GO:0005737">
    <property type="term" value="C:cytoplasm"/>
    <property type="evidence" value="ECO:0007669"/>
    <property type="project" value="UniProtKB-ARBA"/>
</dbReference>
<dbReference type="Pfam" id="PF00889">
    <property type="entry name" value="EF_TS"/>
    <property type="match status" value="1"/>
</dbReference>
<keyword evidence="2" id="KW-0251">Elongation factor</keyword>
<keyword evidence="3" id="KW-0648">Protein biosynthesis</keyword>